<evidence type="ECO:0000256" key="10">
    <source>
        <dbReference type="ARBA" id="ARBA00042780"/>
    </source>
</evidence>
<organism evidence="14 15">
    <name type="scientific">Nothocercus julius</name>
    <dbReference type="NCBI Taxonomy" id="2585813"/>
    <lineage>
        <taxon>Eukaryota</taxon>
        <taxon>Metazoa</taxon>
        <taxon>Chordata</taxon>
        <taxon>Craniata</taxon>
        <taxon>Vertebrata</taxon>
        <taxon>Euteleostomi</taxon>
        <taxon>Archelosauria</taxon>
        <taxon>Archosauria</taxon>
        <taxon>Dinosauria</taxon>
        <taxon>Saurischia</taxon>
        <taxon>Theropoda</taxon>
        <taxon>Coelurosauria</taxon>
        <taxon>Aves</taxon>
        <taxon>Palaeognathae</taxon>
        <taxon>Tinamiformes</taxon>
        <taxon>Tinamidae</taxon>
        <taxon>Nothocercus</taxon>
    </lineage>
</organism>
<feature type="transmembrane region" description="Helical" evidence="13">
    <location>
        <begin position="173"/>
        <end position="194"/>
    </location>
</feature>
<dbReference type="InterPro" id="IPR003689">
    <property type="entry name" value="ZIP"/>
</dbReference>
<keyword evidence="4" id="KW-0406">Ion transport</keyword>
<feature type="non-terminal residue" evidence="14">
    <location>
        <position position="1"/>
    </location>
</feature>
<evidence type="ECO:0000313" key="14">
    <source>
        <dbReference type="EMBL" id="NXA56923.1"/>
    </source>
</evidence>
<protein>
    <recommendedName>
        <fullName evidence="9">Zinc transporter SLC39A7</fullName>
    </recommendedName>
    <alternativeName>
        <fullName evidence="10">Solute carrier family 39 member 7</fullName>
    </alternativeName>
    <alternativeName>
        <fullName evidence="11">Zrt-, Irt-like protein 7</fullName>
    </alternativeName>
</protein>
<dbReference type="Pfam" id="PF02535">
    <property type="entry name" value="Zip"/>
    <property type="match status" value="1"/>
</dbReference>
<gene>
    <name evidence="14" type="primary">Slc39a7</name>
    <name evidence="14" type="ORF">NOTJUL_R14493</name>
</gene>
<feature type="compositionally biased region" description="Pro residues" evidence="12">
    <location>
        <begin position="121"/>
        <end position="133"/>
    </location>
</feature>
<keyword evidence="5 13" id="KW-1133">Transmembrane helix</keyword>
<dbReference type="PANTHER" id="PTHR16950:SF25">
    <property type="entry name" value="ZINC TRANSPORTER SLC39A7"/>
    <property type="match status" value="1"/>
</dbReference>
<evidence type="ECO:0000256" key="2">
    <source>
        <dbReference type="ARBA" id="ARBA00022448"/>
    </source>
</evidence>
<evidence type="ECO:0000256" key="8">
    <source>
        <dbReference type="ARBA" id="ARBA00038485"/>
    </source>
</evidence>
<name>A0A7K7WUJ0_9AVES</name>
<feature type="transmembrane region" description="Helical" evidence="13">
    <location>
        <begin position="139"/>
        <end position="161"/>
    </location>
</feature>
<dbReference type="AlphaFoldDB" id="A0A7K7WUJ0"/>
<dbReference type="OrthoDB" id="200954at2759"/>
<dbReference type="GO" id="GO:0005794">
    <property type="term" value="C:Golgi apparatus"/>
    <property type="evidence" value="ECO:0007669"/>
    <property type="project" value="UniProtKB-SubCell"/>
</dbReference>
<feature type="compositionally biased region" description="Basic and acidic residues" evidence="12">
    <location>
        <begin position="277"/>
        <end position="292"/>
    </location>
</feature>
<evidence type="ECO:0000256" key="3">
    <source>
        <dbReference type="ARBA" id="ARBA00022692"/>
    </source>
</evidence>
<keyword evidence="3 13" id="KW-0812">Transmembrane</keyword>
<feature type="transmembrane region" description="Helical" evidence="13">
    <location>
        <begin position="227"/>
        <end position="246"/>
    </location>
</feature>
<evidence type="ECO:0000256" key="7">
    <source>
        <dbReference type="ARBA" id="ARBA00034634"/>
    </source>
</evidence>
<evidence type="ECO:0000256" key="4">
    <source>
        <dbReference type="ARBA" id="ARBA00022906"/>
    </source>
</evidence>
<comment type="caution">
    <text evidence="14">The sequence shown here is derived from an EMBL/GenBank/DDBJ whole genome shotgun (WGS) entry which is preliminary data.</text>
</comment>
<dbReference type="Proteomes" id="UP000531559">
    <property type="component" value="Unassembled WGS sequence"/>
</dbReference>
<keyword evidence="4" id="KW-0862">Zinc</keyword>
<evidence type="ECO:0000256" key="11">
    <source>
        <dbReference type="ARBA" id="ARBA00043053"/>
    </source>
</evidence>
<keyword evidence="6 13" id="KW-0472">Membrane</keyword>
<reference evidence="14 15" key="1">
    <citation type="submission" date="2019-09" db="EMBL/GenBank/DDBJ databases">
        <title>Bird 10,000 Genomes (B10K) Project - Family phase.</title>
        <authorList>
            <person name="Zhang G."/>
        </authorList>
    </citation>
    <scope>NUCLEOTIDE SEQUENCE [LARGE SCALE GENOMIC DNA]</scope>
    <source>
        <strain evidence="14">B10K-MSB-01</strain>
    </source>
</reference>
<feature type="compositionally biased region" description="Basic and acidic residues" evidence="12">
    <location>
        <begin position="65"/>
        <end position="104"/>
    </location>
</feature>
<keyword evidence="4" id="KW-0864">Zinc transport</keyword>
<keyword evidence="15" id="KW-1185">Reference proteome</keyword>
<keyword evidence="2" id="KW-0813">Transport</keyword>
<dbReference type="EMBL" id="VZSV01000442">
    <property type="protein sequence ID" value="NXA56923.1"/>
    <property type="molecule type" value="Genomic_DNA"/>
</dbReference>
<feature type="compositionally biased region" description="Basic and acidic residues" evidence="12">
    <location>
        <begin position="1"/>
        <end position="56"/>
    </location>
</feature>
<dbReference type="GO" id="GO:0016020">
    <property type="term" value="C:membrane"/>
    <property type="evidence" value="ECO:0007669"/>
    <property type="project" value="InterPro"/>
</dbReference>
<sequence length="334" mass="36234">HGHEDTYHGHSHGHQDHHGHGDMYHDHHGHHGHEDMHHGHSHGPQDHHGHGDTYHDHHGHHGHHGHGDMYHDHHGHHGHGDMYQDDRGHHGHGDMYHGHQEHHDFHHGHSHGPQVPADVPEQPPPGSPPPPPQQDQLQLWLHAMGATLLISGAPYLVLFLIPVESNAPQHQALLKVLLSFAAGGLLGDAFLHLIPHALVSHAHHGDGHASRAPAAAHGHSHQGEEHARVLAVGMWVLAGIVAFLVVEKFVRHVKGGHGHGHGHAPKAKSSSSEGEEDPKTTGTRDRKATKGHDNKKKSREVTKAPEGSAMRVSGYLNLAADVAHNFTDGLAIGA</sequence>
<comment type="similarity">
    <text evidence="8">Belongs to the ZIP transporter (TC 2.A.5) family. KE4/Catsup subfamily.</text>
</comment>
<dbReference type="PANTHER" id="PTHR16950">
    <property type="entry name" value="ZINC TRANSPORTER SLC39A7 HISTIDINE-RICH MEMBRANE PROTEIN KE4"/>
    <property type="match status" value="1"/>
</dbReference>
<dbReference type="GO" id="GO:0005385">
    <property type="term" value="F:zinc ion transmembrane transporter activity"/>
    <property type="evidence" value="ECO:0007669"/>
    <property type="project" value="TreeGrafter"/>
</dbReference>
<evidence type="ECO:0000256" key="9">
    <source>
        <dbReference type="ARBA" id="ARBA00039859"/>
    </source>
</evidence>
<feature type="non-terminal residue" evidence="14">
    <location>
        <position position="334"/>
    </location>
</feature>
<accession>A0A7K7WUJ0</accession>
<evidence type="ECO:0000256" key="13">
    <source>
        <dbReference type="SAM" id="Phobius"/>
    </source>
</evidence>
<feature type="compositionally biased region" description="Basic residues" evidence="12">
    <location>
        <begin position="255"/>
        <end position="266"/>
    </location>
</feature>
<evidence type="ECO:0000313" key="15">
    <source>
        <dbReference type="Proteomes" id="UP000531559"/>
    </source>
</evidence>
<feature type="region of interest" description="Disordered" evidence="12">
    <location>
        <begin position="203"/>
        <end position="222"/>
    </location>
</feature>
<evidence type="ECO:0000256" key="6">
    <source>
        <dbReference type="ARBA" id="ARBA00023136"/>
    </source>
</evidence>
<dbReference type="GO" id="GO:0006882">
    <property type="term" value="P:intracellular zinc ion homeostasis"/>
    <property type="evidence" value="ECO:0007669"/>
    <property type="project" value="TreeGrafter"/>
</dbReference>
<feature type="region of interest" description="Disordered" evidence="12">
    <location>
        <begin position="255"/>
        <end position="309"/>
    </location>
</feature>
<proteinExistence type="inferred from homology"/>
<evidence type="ECO:0000256" key="1">
    <source>
        <dbReference type="ARBA" id="ARBA00004257"/>
    </source>
</evidence>
<comment type="catalytic activity">
    <reaction evidence="7">
        <text>Zn(2+)(in) = Zn(2+)(out)</text>
        <dbReference type="Rhea" id="RHEA:29351"/>
        <dbReference type="ChEBI" id="CHEBI:29105"/>
    </reaction>
</comment>
<comment type="subcellular location">
    <subcellularLocation>
        <location evidence="1">Golgi apparatus</location>
        <location evidence="1">cis-Golgi network membrane</location>
        <topology evidence="1">Multi-pass membrane protein</topology>
    </subcellularLocation>
</comment>
<evidence type="ECO:0000256" key="5">
    <source>
        <dbReference type="ARBA" id="ARBA00022989"/>
    </source>
</evidence>
<evidence type="ECO:0000256" key="12">
    <source>
        <dbReference type="SAM" id="MobiDB-lite"/>
    </source>
</evidence>
<feature type="region of interest" description="Disordered" evidence="12">
    <location>
        <begin position="1"/>
        <end position="135"/>
    </location>
</feature>